<dbReference type="RefSeq" id="WP_091249206.1">
    <property type="nucleotide sequence ID" value="NZ_FNIR01000015.1"/>
</dbReference>
<dbReference type="STRING" id="1052260.SAMN05660199_04108"/>
<feature type="region of interest" description="Disordered" evidence="1">
    <location>
        <begin position="49"/>
        <end position="69"/>
    </location>
</feature>
<organism evidence="3 4">
    <name type="scientific">Klenkia soli</name>
    <dbReference type="NCBI Taxonomy" id="1052260"/>
    <lineage>
        <taxon>Bacteria</taxon>
        <taxon>Bacillati</taxon>
        <taxon>Actinomycetota</taxon>
        <taxon>Actinomycetes</taxon>
        <taxon>Geodermatophilales</taxon>
        <taxon>Geodermatophilaceae</taxon>
        <taxon>Klenkia</taxon>
    </lineage>
</organism>
<sequence>MFDWTEVIGVGEYTAPATQSDTFPDTGMLSAAAAAWAALDAEVAATRAAEEQAAPRRAETDRAARTAEREAARQLSMTLPADVAAVLDAARGLVDAQVPLGAPAVVAPALLARVRGLAQLANVVDTALAHAVRAAECAQAAEFDGHKTMRAWLPGHLNISPATAARVVRAGRTLEQLPRWDAAAREGRVTPDQTATVARVATPARLATATELGVDVHGEDGLDATLLGCATGQTPDALPAMVKRALDWIDPDGPEPDPTKQREFHLSPSPNGGGTFHGRLDAVGFEKVSTALTAHQQAGRCAADDRTHAQQMGDAFVQLADNALAAATTPMLRKNHAHIAATIAAEDLLDTETVAGAARLGSGQQVSNDIARQITCDSIITRVLLGPDGMPLNIGRAQRLVPAHIRRAAEARDGGCVFTGCSAPTWWCDAHHVAEWIADHGDTSVENTALLCERHHTHVHHGYSIRWDPDERRWRTHRENGTEIITGYPPDGSDRSSTT</sequence>
<feature type="region of interest" description="Disordered" evidence="1">
    <location>
        <begin position="479"/>
        <end position="499"/>
    </location>
</feature>
<dbReference type="AlphaFoldDB" id="A0A1H0TDI6"/>
<dbReference type="InterPro" id="IPR003870">
    <property type="entry name" value="DUF222"/>
</dbReference>
<dbReference type="Pfam" id="PF02720">
    <property type="entry name" value="DUF222"/>
    <property type="match status" value="1"/>
</dbReference>
<name>A0A1H0TDI6_9ACTN</name>
<dbReference type="Proteomes" id="UP000199088">
    <property type="component" value="Unassembled WGS sequence"/>
</dbReference>
<dbReference type="InterPro" id="IPR003615">
    <property type="entry name" value="HNH_nuc"/>
</dbReference>
<keyword evidence="4" id="KW-1185">Reference proteome</keyword>
<gene>
    <name evidence="3" type="ORF">SAMN05660199_04108</name>
</gene>
<accession>A0A1H0TDI6</accession>
<protein>
    <recommendedName>
        <fullName evidence="2">DUF222 domain-containing protein</fullName>
    </recommendedName>
</protein>
<evidence type="ECO:0000313" key="4">
    <source>
        <dbReference type="Proteomes" id="UP000199088"/>
    </source>
</evidence>
<evidence type="ECO:0000259" key="2">
    <source>
        <dbReference type="Pfam" id="PF02720"/>
    </source>
</evidence>
<dbReference type="OrthoDB" id="5177627at2"/>
<evidence type="ECO:0000256" key="1">
    <source>
        <dbReference type="SAM" id="MobiDB-lite"/>
    </source>
</evidence>
<evidence type="ECO:0000313" key="3">
    <source>
        <dbReference type="EMBL" id="SDP52069.1"/>
    </source>
</evidence>
<reference evidence="4" key="1">
    <citation type="submission" date="2016-10" db="EMBL/GenBank/DDBJ databases">
        <authorList>
            <person name="Varghese N."/>
            <person name="Submissions S."/>
        </authorList>
    </citation>
    <scope>NUCLEOTIDE SEQUENCE [LARGE SCALE GENOMIC DNA]</scope>
    <source>
        <strain evidence="4">DSM 45843</strain>
    </source>
</reference>
<feature type="domain" description="DUF222" evidence="2">
    <location>
        <begin position="110"/>
        <end position="413"/>
    </location>
</feature>
<dbReference type="CDD" id="cd00085">
    <property type="entry name" value="HNHc"/>
    <property type="match status" value="1"/>
</dbReference>
<proteinExistence type="predicted"/>
<dbReference type="EMBL" id="FNIR01000015">
    <property type="protein sequence ID" value="SDP52069.1"/>
    <property type="molecule type" value="Genomic_DNA"/>
</dbReference>